<evidence type="ECO:0000313" key="2">
    <source>
        <dbReference type="EMBL" id="KKM17406.1"/>
    </source>
</evidence>
<reference evidence="2" key="1">
    <citation type="journal article" date="2015" name="Nature">
        <title>Complex archaea that bridge the gap between prokaryotes and eukaryotes.</title>
        <authorList>
            <person name="Spang A."/>
            <person name="Saw J.H."/>
            <person name="Jorgensen S.L."/>
            <person name="Zaremba-Niedzwiedzka K."/>
            <person name="Martijn J."/>
            <person name="Lind A.E."/>
            <person name="van Eijk R."/>
            <person name="Schleper C."/>
            <person name="Guy L."/>
            <person name="Ettema T.J."/>
        </authorList>
    </citation>
    <scope>NUCLEOTIDE SEQUENCE</scope>
</reference>
<comment type="caution">
    <text evidence="2">The sequence shown here is derived from an EMBL/GenBank/DDBJ whole genome shotgun (WGS) entry which is preliminary data.</text>
</comment>
<feature type="non-terminal residue" evidence="2">
    <location>
        <position position="714"/>
    </location>
</feature>
<accession>A0A0F9HQ04</accession>
<name>A0A0F9HQ04_9ZZZZ</name>
<organism evidence="2">
    <name type="scientific">marine sediment metagenome</name>
    <dbReference type="NCBI Taxonomy" id="412755"/>
    <lineage>
        <taxon>unclassified sequences</taxon>
        <taxon>metagenomes</taxon>
        <taxon>ecological metagenomes</taxon>
    </lineage>
</organism>
<feature type="region of interest" description="Disordered" evidence="1">
    <location>
        <begin position="29"/>
        <end position="62"/>
    </location>
</feature>
<proteinExistence type="predicted"/>
<sequence length="714" mass="76469">MSGISRDTIEYARELNTLRERVAVLERVSRSQFPPSQGGSISGSSSPVTSTDHGGLGGLSDNDHDQYKTMQNILTPTPTYSSVQDIITTMLSAGLVSGGIISDAGSETINVAAGTGMIKSSDSNTADLFTFDWAAEAGLAIPTNTSRYIGIEYNAGVPQVLITATLSDFNGHDKIQLGEVVNEATVLHIQNIPHQSGDGIGHIIDRFQETSDPERGSGIILGESGDANRYVTVTAGTIFNLITKHNIAAFDSSGADRFDIYYVAVAGFTKVANQQSWDMDSYDDGSFTLQTMTNNRYAVLWFYMEFDGDLVAQYGRGQYVTHALAENEAVPSSAPDRINEHAILIGRLIFKKDTTPSIEVESTFTTVFSGLGVTDHDDLSNVLTDQHHTATVSGDIDHDATVNYAADQHVVLPNTFANVISDLVSHSEQVKAGFILHGGGTITVAADYRVGWDQRFIVIDGGRGTHFSTSGFFDITQPTSGVITAVGGGNANTWNANGIVIENWQALYYILPIGSGQASIAANFRMVGYTSDLEIPDDWIFIAGKNADAGDLHVKLGVGLILLASETWIQGTTSMIGGAGAIAHADLTDTNMTGAQLEDITEFGSGNKTYYPCIAGINDTTGMFGYLSNGGFITNKLAQNGYLGFWANISLDKNSLSFKLTAVRVTVASVNGTNYISEVEIWLLDSTPVEYTTGHTDKSTNRTTVGTHNYAITE</sequence>
<dbReference type="AlphaFoldDB" id="A0A0F9HQ04"/>
<evidence type="ECO:0000256" key="1">
    <source>
        <dbReference type="SAM" id="MobiDB-lite"/>
    </source>
</evidence>
<dbReference type="EMBL" id="LAZR01014459">
    <property type="protein sequence ID" value="KKM17406.1"/>
    <property type="molecule type" value="Genomic_DNA"/>
</dbReference>
<gene>
    <name evidence="2" type="ORF">LCGC14_1676100</name>
</gene>
<protein>
    <submittedName>
        <fullName evidence="2">Uncharacterized protein</fullName>
    </submittedName>
</protein>
<feature type="compositionally biased region" description="Low complexity" evidence="1">
    <location>
        <begin position="31"/>
        <end position="47"/>
    </location>
</feature>